<evidence type="ECO:0000313" key="2">
    <source>
        <dbReference type="EMBL" id="MBE9236587.1"/>
    </source>
</evidence>
<name>A0ABR9VDM5_9CYAN</name>
<evidence type="ECO:0000313" key="3">
    <source>
        <dbReference type="Proteomes" id="UP000606776"/>
    </source>
</evidence>
<keyword evidence="3" id="KW-1185">Reference proteome</keyword>
<dbReference type="EMBL" id="JADEWB010000053">
    <property type="protein sequence ID" value="MBE9236587.1"/>
    <property type="molecule type" value="Genomic_DNA"/>
</dbReference>
<accession>A0ABR9VDM5</accession>
<dbReference type="Proteomes" id="UP000606776">
    <property type="component" value="Unassembled WGS sequence"/>
</dbReference>
<protein>
    <submittedName>
        <fullName evidence="2">Helix-turn-helix domain-containing protein</fullName>
    </submittedName>
</protein>
<sequence>MMIKKKRITIAAAPELIKQAETALIKLGFESKSNFAESQLISRNTVTNFFQGKSIQIDSLKRICEALKLNWQDFVTTEQPVEISSHYCCTSKTNQEEITMQTLNREITVMDSETKITKVVITLEGDINSVDKIEFLQAILRQYSGDTIIITDVKSGSIKLFIEGSQEDIEKLVNFIQGKILTELNGFPIQSIEMLDTDENRDNQRNNIVSLSGKFDKRNFPVGWDVPRNFLNQKSLQREQNLAFQRRSRDNEENEIGKVINISQINIPLLLKIKKEETEATKDHGLYSLTLQVCTTNTDDQLPANLKILVFYEASEEMIDEKIARRKTLRSSFLIESQVPFYIEVKLGEETIEKGLYVL</sequence>
<dbReference type="Pfam" id="PF20694">
    <property type="entry name" value="TRADD-like_N"/>
    <property type="match status" value="1"/>
</dbReference>
<proteinExistence type="predicted"/>
<reference evidence="2 3" key="1">
    <citation type="submission" date="2020-10" db="EMBL/GenBank/DDBJ databases">
        <authorList>
            <person name="Castelo-Branco R."/>
            <person name="Eusebio N."/>
            <person name="Adriana R."/>
            <person name="Vieira A."/>
            <person name="Brugerolle De Fraissinette N."/>
            <person name="Rezende De Castro R."/>
            <person name="Schneider M.P."/>
            <person name="Vasconcelos V."/>
            <person name="Leao P.N."/>
        </authorList>
    </citation>
    <scope>NUCLEOTIDE SEQUENCE [LARGE SCALE GENOMIC DNA]</scope>
    <source>
        <strain evidence="2 3">LEGE 00250</strain>
    </source>
</reference>
<organism evidence="2 3">
    <name type="scientific">Sphaerospermopsis aphanizomenoides LEGE 00250</name>
    <dbReference type="NCBI Taxonomy" id="2777972"/>
    <lineage>
        <taxon>Bacteria</taxon>
        <taxon>Bacillati</taxon>
        <taxon>Cyanobacteriota</taxon>
        <taxon>Cyanophyceae</taxon>
        <taxon>Nostocales</taxon>
        <taxon>Aphanizomenonaceae</taxon>
        <taxon>Sphaerospermopsis</taxon>
        <taxon>Sphaerospermopsis aphanizomenoides</taxon>
    </lineage>
</organism>
<dbReference type="PROSITE" id="PS50943">
    <property type="entry name" value="HTH_CROC1"/>
    <property type="match status" value="1"/>
</dbReference>
<comment type="caution">
    <text evidence="2">The sequence shown here is derived from an EMBL/GenBank/DDBJ whole genome shotgun (WGS) entry which is preliminary data.</text>
</comment>
<feature type="domain" description="HTH cro/C1-type" evidence="1">
    <location>
        <begin position="41"/>
        <end position="74"/>
    </location>
</feature>
<dbReference type="Pfam" id="PF13443">
    <property type="entry name" value="HTH_26"/>
    <property type="match status" value="1"/>
</dbReference>
<dbReference type="InterPro" id="IPR001387">
    <property type="entry name" value="Cro/C1-type_HTH"/>
</dbReference>
<evidence type="ECO:0000259" key="1">
    <source>
        <dbReference type="PROSITE" id="PS50943"/>
    </source>
</evidence>
<dbReference type="RefSeq" id="WP_193942766.1">
    <property type="nucleotide sequence ID" value="NZ_JADEWB010000053.1"/>
</dbReference>
<gene>
    <name evidence="2" type="ORF">IQ227_11260</name>
</gene>
<dbReference type="InterPro" id="IPR049341">
    <property type="entry name" value="TRADD-like_N"/>
</dbReference>